<evidence type="ECO:0000256" key="3">
    <source>
        <dbReference type="ARBA" id="ARBA00022448"/>
    </source>
</evidence>
<evidence type="ECO:0000256" key="10">
    <source>
        <dbReference type="ARBA" id="ARBA00023237"/>
    </source>
</evidence>
<evidence type="ECO:0000256" key="9">
    <source>
        <dbReference type="ARBA" id="ARBA00023170"/>
    </source>
</evidence>
<evidence type="ECO:0000256" key="11">
    <source>
        <dbReference type="PROSITE-ProRule" id="PRU01360"/>
    </source>
</evidence>
<proteinExistence type="inferred from homology"/>
<dbReference type="Pfam" id="PF07715">
    <property type="entry name" value="Plug"/>
    <property type="match status" value="1"/>
</dbReference>
<dbReference type="CDD" id="cd01347">
    <property type="entry name" value="ligand_gated_channel"/>
    <property type="match status" value="1"/>
</dbReference>
<comment type="subcellular location">
    <subcellularLocation>
        <location evidence="1 11">Cell outer membrane</location>
        <topology evidence="1 11">Multi-pass membrane protein</topology>
    </subcellularLocation>
</comment>
<keyword evidence="4 11" id="KW-1134">Transmembrane beta strand</keyword>
<evidence type="ECO:0000256" key="12">
    <source>
        <dbReference type="RuleBase" id="RU003357"/>
    </source>
</evidence>
<dbReference type="InterPro" id="IPR037066">
    <property type="entry name" value="Plug_dom_sf"/>
</dbReference>
<evidence type="ECO:0000313" key="16">
    <source>
        <dbReference type="EMBL" id="MDP5134612.1"/>
    </source>
</evidence>
<protein>
    <submittedName>
        <fullName evidence="16">TonB-dependent receptor</fullName>
    </submittedName>
</protein>
<evidence type="ECO:0000256" key="5">
    <source>
        <dbReference type="ARBA" id="ARBA00022692"/>
    </source>
</evidence>
<dbReference type="Proteomes" id="UP001231109">
    <property type="component" value="Unassembled WGS sequence"/>
</dbReference>
<evidence type="ECO:0000256" key="6">
    <source>
        <dbReference type="ARBA" id="ARBA00022729"/>
    </source>
</evidence>
<gene>
    <name evidence="16" type="ORF">ORJ04_01440</name>
</gene>
<feature type="domain" description="TonB-dependent receptor-like beta-barrel" evidence="14">
    <location>
        <begin position="173"/>
        <end position="649"/>
    </location>
</feature>
<dbReference type="PROSITE" id="PS52016">
    <property type="entry name" value="TONB_DEPENDENT_REC_3"/>
    <property type="match status" value="1"/>
</dbReference>
<dbReference type="InterPro" id="IPR036942">
    <property type="entry name" value="Beta-barrel_TonB_sf"/>
</dbReference>
<keyword evidence="3 11" id="KW-0813">Transport</keyword>
<reference evidence="16 17" key="1">
    <citation type="submission" date="2022-11" db="EMBL/GenBank/DDBJ databases">
        <title>Viruses from the air-sea interface of a natural surface slick.</title>
        <authorList>
            <person name="Rahlff J."/>
            <person name="Holmfeldt K."/>
        </authorList>
    </citation>
    <scope>NUCLEOTIDE SEQUENCE [LARGE SCALE GENOMIC DNA]</scope>
    <source>
        <strain evidence="16 17">SMS4</strain>
    </source>
</reference>
<sequence length="685" mass="76350">MNVSQLIIATLGAMLTAQATAKEEPIERINTTASRTAASTSNLPQTLSQVAQQDLALIAPTHIEEALKLVSGANLQRGNGQEYLPALRSQVLSGAGACGGILTAEDGIPLRAAGFCNINELFEAHSEMAQRLEVLKGPGSVLYGSNAVHGVINVITPDTTYDNAMLGLDLGSYGYSRYKLRAGKDFGNTGLGINASITSDSGYRVDEGVEQQKINLRHRYSAQQFTLQTGVTLTNLSQDTSGYASNYAHTKQPADNTQQPKPYRDANALRLWSKASWDLKSGDMLTVTPYLRDQKMTFIKHFLPGTPLEQNSQQGVGILSLWQRDLTSAFQLQLGFDGEYTRGDMLEQQDFPATSSPFVVATVPTGKHYDYDVSARVYAPFAALNWQFDNWLVHGGLRYEHVRYNYHNNMLSGRTKGDGSECAMGGCRFNRPENGVQQFDNLSPKFGVSYQLTANSLLYTNLSRGYRAPQTAELYQLQRDQSVADLTAETANNLEIGYRLSLPHLRYSLAVYQMSKHNFIFRDSAFFNVNDGKSRHRGIELELQYDISNTVDIAVAASSARHTYNYIQVLNGIDINGNDIDTAPKLLANIQLGWTPSDNTQLGLEWHYTSRYFTDPENLHQYEGHNLFNLRGSWQISPALTLYGRVINVNNRAYAERADFSAFDGDRYFPGRPRHFSLSLLYRWY</sequence>
<feature type="signal peptide" evidence="13">
    <location>
        <begin position="1"/>
        <end position="21"/>
    </location>
</feature>
<evidence type="ECO:0000256" key="1">
    <source>
        <dbReference type="ARBA" id="ARBA00004571"/>
    </source>
</evidence>
<keyword evidence="6 13" id="KW-0732">Signal</keyword>
<dbReference type="Pfam" id="PF00593">
    <property type="entry name" value="TonB_dep_Rec_b-barrel"/>
    <property type="match status" value="1"/>
</dbReference>
<dbReference type="SUPFAM" id="SSF56935">
    <property type="entry name" value="Porins"/>
    <property type="match status" value="1"/>
</dbReference>
<feature type="chain" id="PRO_5045211836" evidence="13">
    <location>
        <begin position="22"/>
        <end position="685"/>
    </location>
</feature>
<keyword evidence="17" id="KW-1185">Reference proteome</keyword>
<dbReference type="InterPro" id="IPR039426">
    <property type="entry name" value="TonB-dep_rcpt-like"/>
</dbReference>
<dbReference type="PANTHER" id="PTHR30069">
    <property type="entry name" value="TONB-DEPENDENT OUTER MEMBRANE RECEPTOR"/>
    <property type="match status" value="1"/>
</dbReference>
<dbReference type="InterPro" id="IPR012910">
    <property type="entry name" value="Plug_dom"/>
</dbReference>
<evidence type="ECO:0000256" key="2">
    <source>
        <dbReference type="ARBA" id="ARBA00008143"/>
    </source>
</evidence>
<organism evidence="16 17">
    <name type="scientific">Rheinheimera baltica</name>
    <dbReference type="NCBI Taxonomy" id="67576"/>
    <lineage>
        <taxon>Bacteria</taxon>
        <taxon>Pseudomonadati</taxon>
        <taxon>Pseudomonadota</taxon>
        <taxon>Gammaproteobacteria</taxon>
        <taxon>Chromatiales</taxon>
        <taxon>Chromatiaceae</taxon>
        <taxon>Rheinheimera</taxon>
    </lineage>
</organism>
<keyword evidence="7 12" id="KW-0798">TonB box</keyword>
<keyword evidence="9 16" id="KW-0675">Receptor</keyword>
<evidence type="ECO:0000256" key="13">
    <source>
        <dbReference type="SAM" id="SignalP"/>
    </source>
</evidence>
<keyword evidence="10 11" id="KW-0998">Cell outer membrane</keyword>
<dbReference type="RefSeq" id="WP_305973276.1">
    <property type="nucleotide sequence ID" value="NZ_JAPJDZ010000002.1"/>
</dbReference>
<evidence type="ECO:0000256" key="7">
    <source>
        <dbReference type="ARBA" id="ARBA00023077"/>
    </source>
</evidence>
<dbReference type="Gene3D" id="2.170.130.10">
    <property type="entry name" value="TonB-dependent receptor, plug domain"/>
    <property type="match status" value="1"/>
</dbReference>
<accession>A0ABT9HU10</accession>
<feature type="domain" description="TonB-dependent receptor plug" evidence="15">
    <location>
        <begin position="41"/>
        <end position="151"/>
    </location>
</feature>
<comment type="similarity">
    <text evidence="2">Belongs to the TonB-dependent receptor family. Hemoglobin/haptoglobin binding protein subfamily.</text>
</comment>
<evidence type="ECO:0000313" key="17">
    <source>
        <dbReference type="Proteomes" id="UP001231109"/>
    </source>
</evidence>
<evidence type="ECO:0000259" key="14">
    <source>
        <dbReference type="Pfam" id="PF00593"/>
    </source>
</evidence>
<dbReference type="InterPro" id="IPR000531">
    <property type="entry name" value="Beta-barrel_TonB"/>
</dbReference>
<keyword evidence="8 11" id="KW-0472">Membrane</keyword>
<dbReference type="Gene3D" id="2.40.170.20">
    <property type="entry name" value="TonB-dependent receptor, beta-barrel domain"/>
    <property type="match status" value="1"/>
</dbReference>
<evidence type="ECO:0000256" key="4">
    <source>
        <dbReference type="ARBA" id="ARBA00022452"/>
    </source>
</evidence>
<keyword evidence="5 11" id="KW-0812">Transmembrane</keyword>
<dbReference type="EMBL" id="JAPJDZ010000002">
    <property type="protein sequence ID" value="MDP5134612.1"/>
    <property type="molecule type" value="Genomic_DNA"/>
</dbReference>
<evidence type="ECO:0000256" key="8">
    <source>
        <dbReference type="ARBA" id="ARBA00023136"/>
    </source>
</evidence>
<name>A0ABT9HU10_9GAMM</name>
<dbReference type="PANTHER" id="PTHR30069:SF29">
    <property type="entry name" value="HEMOGLOBIN AND HEMOGLOBIN-HAPTOGLOBIN-BINDING PROTEIN 1-RELATED"/>
    <property type="match status" value="1"/>
</dbReference>
<evidence type="ECO:0000259" key="15">
    <source>
        <dbReference type="Pfam" id="PF07715"/>
    </source>
</evidence>
<comment type="caution">
    <text evidence="16">The sequence shown here is derived from an EMBL/GenBank/DDBJ whole genome shotgun (WGS) entry which is preliminary data.</text>
</comment>